<accession>Q86HS3</accession>
<evidence type="ECO:0000313" key="2">
    <source>
        <dbReference type="EMBL" id="EAL70119.1"/>
    </source>
</evidence>
<dbReference type="GeneID" id="8619603"/>
<sequence>MKLIKSKLFTKKIHSSYISKLESGSSSGIETPQYKDDLITINEDLIEEIPKSFQKMIFVSEFTKGTGNSGTYGNTSSKSSSQEATTAKVQSQKQQQNVSEKIYPKDDRQSTLCHFANKEFLIYGNGDIIPNGIENIAIAFGHSIPAAIPSFVDGILLPDGYSEPFPTFQSTCKKLFVFDIKLPLNKTTIPQ</sequence>
<dbReference type="InParanoid" id="Q86HS3"/>
<dbReference type="PaxDb" id="44689-DDB0167656"/>
<comment type="caution">
    <text evidence="2">The sequence shown here is derived from an EMBL/GenBank/DDBJ whole genome shotgun (WGS) entry which is preliminary data.</text>
</comment>
<proteinExistence type="predicted"/>
<dbReference type="PANTHER" id="PTHR31768">
    <property type="entry name" value="B BOX-TYPE DOMAIN-CONTAINING PROTEIN"/>
    <property type="match status" value="1"/>
</dbReference>
<protein>
    <submittedName>
        <fullName evidence="2">Uncharacterized protein</fullName>
    </submittedName>
</protein>
<dbReference type="AlphaFoldDB" id="Q86HS3"/>
<name>Q86HS3_DICDI</name>
<keyword evidence="3" id="KW-1185">Reference proteome</keyword>
<dbReference type="HOGENOM" id="CLU_1423892_0_0_1"/>
<dbReference type="KEGG" id="ddi:DDB_G0274453"/>
<feature type="compositionally biased region" description="Low complexity" evidence="1">
    <location>
        <begin position="69"/>
        <end position="99"/>
    </location>
</feature>
<dbReference type="InterPro" id="IPR040328">
    <property type="entry name" value="DDB_G0279899-like"/>
</dbReference>
<organism evidence="2 3">
    <name type="scientific">Dictyostelium discoideum</name>
    <name type="common">Social amoeba</name>
    <dbReference type="NCBI Taxonomy" id="44689"/>
    <lineage>
        <taxon>Eukaryota</taxon>
        <taxon>Amoebozoa</taxon>
        <taxon>Evosea</taxon>
        <taxon>Eumycetozoa</taxon>
        <taxon>Dictyostelia</taxon>
        <taxon>Dictyosteliales</taxon>
        <taxon>Dictyosteliaceae</taxon>
        <taxon>Dictyostelium</taxon>
    </lineage>
</organism>
<accession>Q554Z9</accession>
<dbReference type="Proteomes" id="UP000002195">
    <property type="component" value="Unassembled WGS sequence"/>
</dbReference>
<reference evidence="2 3" key="1">
    <citation type="journal article" date="2005" name="Nature">
        <title>The genome of the social amoeba Dictyostelium discoideum.</title>
        <authorList>
            <consortium name="The Dictyostelium discoideum Sequencing Consortium"/>
            <person name="Eichinger L."/>
            <person name="Pachebat J.A."/>
            <person name="Glockner G."/>
            <person name="Rajandream M.A."/>
            <person name="Sucgang R."/>
            <person name="Berriman M."/>
            <person name="Song J."/>
            <person name="Olsen R."/>
            <person name="Szafranski K."/>
            <person name="Xu Q."/>
            <person name="Tunggal B."/>
            <person name="Kummerfeld S."/>
            <person name="Madera M."/>
            <person name="Konfortov B.A."/>
            <person name="Rivero F."/>
            <person name="Bankier A.T."/>
            <person name="Lehmann R."/>
            <person name="Hamlin N."/>
            <person name="Davies R."/>
            <person name="Gaudet P."/>
            <person name="Fey P."/>
            <person name="Pilcher K."/>
            <person name="Chen G."/>
            <person name="Saunders D."/>
            <person name="Sodergren E."/>
            <person name="Davis P."/>
            <person name="Kerhornou A."/>
            <person name="Nie X."/>
            <person name="Hall N."/>
            <person name="Anjard C."/>
            <person name="Hemphill L."/>
            <person name="Bason N."/>
            <person name="Farbrother P."/>
            <person name="Desany B."/>
            <person name="Just E."/>
            <person name="Morio T."/>
            <person name="Rost R."/>
            <person name="Churcher C."/>
            <person name="Cooper J."/>
            <person name="Haydock S."/>
            <person name="van Driessche N."/>
            <person name="Cronin A."/>
            <person name="Goodhead I."/>
            <person name="Muzny D."/>
            <person name="Mourier T."/>
            <person name="Pain A."/>
            <person name="Lu M."/>
            <person name="Harper D."/>
            <person name="Lindsay R."/>
            <person name="Hauser H."/>
            <person name="James K."/>
            <person name="Quiles M."/>
            <person name="Madan Babu M."/>
            <person name="Saito T."/>
            <person name="Buchrieser C."/>
            <person name="Wardroper A."/>
            <person name="Felder M."/>
            <person name="Thangavelu M."/>
            <person name="Johnson D."/>
            <person name="Knights A."/>
            <person name="Loulseged H."/>
            <person name="Mungall K."/>
            <person name="Oliver K."/>
            <person name="Price C."/>
            <person name="Quail M.A."/>
            <person name="Urushihara H."/>
            <person name="Hernandez J."/>
            <person name="Rabbinowitsch E."/>
            <person name="Steffen D."/>
            <person name="Sanders M."/>
            <person name="Ma J."/>
            <person name="Kohara Y."/>
            <person name="Sharp S."/>
            <person name="Simmonds M."/>
            <person name="Spiegler S."/>
            <person name="Tivey A."/>
            <person name="Sugano S."/>
            <person name="White B."/>
            <person name="Walker D."/>
            <person name="Woodward J."/>
            <person name="Winckler T."/>
            <person name="Tanaka Y."/>
            <person name="Shaulsky G."/>
            <person name="Schleicher M."/>
            <person name="Weinstock G."/>
            <person name="Rosenthal A."/>
            <person name="Cox E.C."/>
            <person name="Chisholm R.L."/>
            <person name="Gibbs R."/>
            <person name="Loomis W.F."/>
            <person name="Platzer M."/>
            <person name="Kay R.R."/>
            <person name="Williams J."/>
            <person name="Dear P.H."/>
            <person name="Noegel A.A."/>
            <person name="Barrell B."/>
            <person name="Kuspa A."/>
        </authorList>
    </citation>
    <scope>NUCLEOTIDE SEQUENCE [LARGE SCALE GENOMIC DNA]</scope>
    <source>
        <strain evidence="2 3">AX4</strain>
    </source>
</reference>
<dbReference type="RefSeq" id="XP_644174.1">
    <property type="nucleotide sequence ID" value="XM_639082.1"/>
</dbReference>
<evidence type="ECO:0000256" key="1">
    <source>
        <dbReference type="SAM" id="MobiDB-lite"/>
    </source>
</evidence>
<dbReference type="VEuPathDB" id="AmoebaDB:DDB_G0274453"/>
<evidence type="ECO:0000313" key="3">
    <source>
        <dbReference type="Proteomes" id="UP000002195"/>
    </source>
</evidence>
<dbReference type="PANTHER" id="PTHR31768:SF3">
    <property type="entry name" value="B BOX-TYPE DOMAIN-CONTAINING PROTEIN-RELATED"/>
    <property type="match status" value="1"/>
</dbReference>
<feature type="region of interest" description="Disordered" evidence="1">
    <location>
        <begin position="69"/>
        <end position="103"/>
    </location>
</feature>
<dbReference type="EMBL" id="AAFI02000012">
    <property type="protein sequence ID" value="EAL70119.1"/>
    <property type="molecule type" value="Genomic_DNA"/>
</dbReference>
<gene>
    <name evidence="2" type="ORF">DDB_G0274453</name>
</gene>